<feature type="domain" description="Disease resistance R13L4/SHOC-2-like LRR" evidence="3">
    <location>
        <begin position="78"/>
        <end position="159"/>
    </location>
</feature>
<dbReference type="SMART" id="SM00364">
    <property type="entry name" value="LRR_BAC"/>
    <property type="match status" value="5"/>
</dbReference>
<dbReference type="PANTHER" id="PTHR48051">
    <property type="match status" value="1"/>
</dbReference>
<proteinExistence type="predicted"/>
<keyword evidence="2" id="KW-0677">Repeat</keyword>
<dbReference type="Pfam" id="PF23598">
    <property type="entry name" value="LRR_14"/>
    <property type="match status" value="1"/>
</dbReference>
<evidence type="ECO:0000313" key="5">
    <source>
        <dbReference type="Proteomes" id="UP001164746"/>
    </source>
</evidence>
<dbReference type="Pfam" id="PF00560">
    <property type="entry name" value="LRR_1"/>
    <property type="match status" value="1"/>
</dbReference>
<dbReference type="Gene3D" id="3.80.10.10">
    <property type="entry name" value="Ribonuclease Inhibitor"/>
    <property type="match status" value="2"/>
</dbReference>
<protein>
    <submittedName>
        <fullName evidence="4">MFHA1-like protein</fullName>
    </submittedName>
</protein>
<keyword evidence="1" id="KW-0433">Leucine-rich repeat</keyword>
<keyword evidence="5" id="KW-1185">Reference proteome</keyword>
<reference evidence="4" key="1">
    <citation type="submission" date="2022-11" db="EMBL/GenBank/DDBJ databases">
        <title>Centuries of genome instability and evolution in soft-shell clam transmissible cancer (bioRxiv).</title>
        <authorList>
            <person name="Hart S.F.M."/>
            <person name="Yonemitsu M.A."/>
            <person name="Giersch R.M."/>
            <person name="Beal B.F."/>
            <person name="Arriagada G."/>
            <person name="Davis B.W."/>
            <person name="Ostrander E.A."/>
            <person name="Goff S.P."/>
            <person name="Metzger M.J."/>
        </authorList>
    </citation>
    <scope>NUCLEOTIDE SEQUENCE</scope>
    <source>
        <strain evidence="4">MELC-2E11</strain>
        <tissue evidence="4">Siphon/mantle</tissue>
    </source>
</reference>
<dbReference type="PANTHER" id="PTHR48051:SF61">
    <property type="entry name" value="LEUCINE-RICH REPEAT PROTEIN LRRA-LIKE"/>
    <property type="match status" value="1"/>
</dbReference>
<gene>
    <name evidence="4" type="ORF">MAR_038058</name>
</gene>
<accession>A0ABY7FSY1</accession>
<dbReference type="InterPro" id="IPR050216">
    <property type="entry name" value="LRR_domain-containing"/>
</dbReference>
<dbReference type="InterPro" id="IPR055414">
    <property type="entry name" value="LRR_R13L4/SHOC2-like"/>
</dbReference>
<dbReference type="Proteomes" id="UP001164746">
    <property type="component" value="Chromosome 13"/>
</dbReference>
<dbReference type="EMBL" id="CP111024">
    <property type="protein sequence ID" value="WAR24389.1"/>
    <property type="molecule type" value="Genomic_DNA"/>
</dbReference>
<evidence type="ECO:0000256" key="1">
    <source>
        <dbReference type="ARBA" id="ARBA00022614"/>
    </source>
</evidence>
<sequence length="320" mass="36959">MIRSSRMSFYDKEILKELRLLVETTDPLYRGQKKLKLRGKDLQSVPQVLFTMMDLEVLDLSPARESCLAFRLPLVPPSIGKLINLKVLQLDTNELRSLPKEISLLHSLERLSLSNNFLDTLPHGIARLKKLRSIHMANNRFEAFPLEVCEIESLEFLDLSDNHLVSIPESISKLDNLRTLLLCYNKIIQLPESLCDLAYLECLWLGHNRLKSLPQHFHKLRRIEWGLRYSSSVLEYNPLVHPPIEICRLGPAKIKEYFDDLNAVREINTPDFEKDEYHANETESELGEITADTPIEDVMKNFKIKVTSPDGIEDEIKAED</sequence>
<evidence type="ECO:0000256" key="2">
    <source>
        <dbReference type="ARBA" id="ARBA00022737"/>
    </source>
</evidence>
<organism evidence="4 5">
    <name type="scientific">Mya arenaria</name>
    <name type="common">Soft-shell clam</name>
    <dbReference type="NCBI Taxonomy" id="6604"/>
    <lineage>
        <taxon>Eukaryota</taxon>
        <taxon>Metazoa</taxon>
        <taxon>Spiralia</taxon>
        <taxon>Lophotrochozoa</taxon>
        <taxon>Mollusca</taxon>
        <taxon>Bivalvia</taxon>
        <taxon>Autobranchia</taxon>
        <taxon>Heteroconchia</taxon>
        <taxon>Euheterodonta</taxon>
        <taxon>Imparidentia</taxon>
        <taxon>Neoheterodontei</taxon>
        <taxon>Myida</taxon>
        <taxon>Myoidea</taxon>
        <taxon>Myidae</taxon>
        <taxon>Mya</taxon>
    </lineage>
</organism>
<evidence type="ECO:0000259" key="3">
    <source>
        <dbReference type="Pfam" id="PF23598"/>
    </source>
</evidence>
<evidence type="ECO:0000313" key="4">
    <source>
        <dbReference type="EMBL" id="WAR24389.1"/>
    </source>
</evidence>
<name>A0ABY7FSY1_MYAAR</name>
<dbReference type="InterPro" id="IPR001611">
    <property type="entry name" value="Leu-rich_rpt"/>
</dbReference>
<dbReference type="InterPro" id="IPR032675">
    <property type="entry name" value="LRR_dom_sf"/>
</dbReference>
<dbReference type="SMART" id="SM00369">
    <property type="entry name" value="LRR_TYP"/>
    <property type="match status" value="5"/>
</dbReference>
<dbReference type="InterPro" id="IPR003591">
    <property type="entry name" value="Leu-rich_rpt_typical-subtyp"/>
</dbReference>
<dbReference type="SUPFAM" id="SSF52058">
    <property type="entry name" value="L domain-like"/>
    <property type="match status" value="1"/>
</dbReference>
<dbReference type="PROSITE" id="PS51450">
    <property type="entry name" value="LRR"/>
    <property type="match status" value="3"/>
</dbReference>